<proteinExistence type="inferred from homology"/>
<dbReference type="Pfam" id="PF16124">
    <property type="entry name" value="RecQ_Zn_bind"/>
    <property type="match status" value="1"/>
</dbReference>
<dbReference type="GO" id="GO:0043138">
    <property type="term" value="F:3'-5' DNA helicase activity"/>
    <property type="evidence" value="ECO:0007669"/>
    <property type="project" value="UniProtKB-EC"/>
</dbReference>
<reference evidence="21" key="1">
    <citation type="submission" date="2020-10" db="EMBL/GenBank/DDBJ databases">
        <authorList>
            <person name="Gilroy R."/>
        </authorList>
    </citation>
    <scope>NUCLEOTIDE SEQUENCE</scope>
    <source>
        <strain evidence="21">ChiSxjej1B13-7958</strain>
    </source>
</reference>
<dbReference type="EMBL" id="DVGZ01000019">
    <property type="protein sequence ID" value="HIR46373.1"/>
    <property type="molecule type" value="Genomic_DNA"/>
</dbReference>
<dbReference type="GO" id="GO:0043590">
    <property type="term" value="C:bacterial nucleoid"/>
    <property type="evidence" value="ECO:0007669"/>
    <property type="project" value="TreeGrafter"/>
</dbReference>
<comment type="catalytic activity">
    <reaction evidence="15">
        <text>Couples ATP hydrolysis with the unwinding of duplex DNA by translocating in the 3'-5' direction.</text>
        <dbReference type="EC" id="5.6.2.4"/>
    </reaction>
</comment>
<dbReference type="GO" id="GO:0030894">
    <property type="term" value="C:replisome"/>
    <property type="evidence" value="ECO:0007669"/>
    <property type="project" value="TreeGrafter"/>
</dbReference>
<dbReference type="InterPro" id="IPR036388">
    <property type="entry name" value="WH-like_DNA-bd_sf"/>
</dbReference>
<feature type="domain" description="Helicase C-terminal" evidence="20">
    <location>
        <begin position="222"/>
        <end position="377"/>
    </location>
</feature>
<dbReference type="PROSITE" id="PS51192">
    <property type="entry name" value="HELICASE_ATP_BIND_1"/>
    <property type="match status" value="1"/>
</dbReference>
<dbReference type="NCBIfam" id="TIGR01389">
    <property type="entry name" value="recQ"/>
    <property type="match status" value="1"/>
</dbReference>
<reference evidence="21" key="2">
    <citation type="journal article" date="2021" name="PeerJ">
        <title>Extensive microbial diversity within the chicken gut microbiome revealed by metagenomics and culture.</title>
        <authorList>
            <person name="Gilroy R."/>
            <person name="Ravi A."/>
            <person name="Getino M."/>
            <person name="Pursley I."/>
            <person name="Horton D.L."/>
            <person name="Alikhan N.F."/>
            <person name="Baker D."/>
            <person name="Gharbi K."/>
            <person name="Hall N."/>
            <person name="Watson M."/>
            <person name="Adriaenssens E.M."/>
            <person name="Foster-Nyarko E."/>
            <person name="Jarju S."/>
            <person name="Secka A."/>
            <person name="Antonio M."/>
            <person name="Oren A."/>
            <person name="Chaudhuri R.R."/>
            <person name="La Ragione R."/>
            <person name="Hildebrand F."/>
            <person name="Pallen M.J."/>
        </authorList>
    </citation>
    <scope>NUCLEOTIDE SEQUENCE</scope>
    <source>
        <strain evidence="21">ChiSxjej1B13-7958</strain>
    </source>
</reference>
<dbReference type="InterPro" id="IPR001650">
    <property type="entry name" value="Helicase_C-like"/>
</dbReference>
<dbReference type="PROSITE" id="PS51194">
    <property type="entry name" value="HELICASE_CTER"/>
    <property type="match status" value="1"/>
</dbReference>
<evidence type="ECO:0000256" key="10">
    <source>
        <dbReference type="ARBA" id="ARBA00022840"/>
    </source>
</evidence>
<comment type="cofactor">
    <cofactor evidence="2">
        <name>Zn(2+)</name>
        <dbReference type="ChEBI" id="CHEBI:29105"/>
    </cofactor>
</comment>
<dbReference type="NCBIfam" id="TIGR00614">
    <property type="entry name" value="recQ_fam"/>
    <property type="match status" value="1"/>
</dbReference>
<dbReference type="GO" id="GO:0046872">
    <property type="term" value="F:metal ion binding"/>
    <property type="evidence" value="ECO:0007669"/>
    <property type="project" value="UniProtKB-KW"/>
</dbReference>
<feature type="domain" description="HRDC" evidence="18">
    <location>
        <begin position="549"/>
        <end position="629"/>
    </location>
</feature>
<dbReference type="SMART" id="SM00487">
    <property type="entry name" value="DEXDc"/>
    <property type="match status" value="1"/>
</dbReference>
<accession>A0A9D1AMW8</accession>
<dbReference type="GO" id="GO:0005737">
    <property type="term" value="C:cytoplasm"/>
    <property type="evidence" value="ECO:0007669"/>
    <property type="project" value="TreeGrafter"/>
</dbReference>
<keyword evidence="5" id="KW-0547">Nucleotide-binding</keyword>
<dbReference type="GO" id="GO:0009378">
    <property type="term" value="F:four-way junction helicase activity"/>
    <property type="evidence" value="ECO:0007669"/>
    <property type="project" value="TreeGrafter"/>
</dbReference>
<evidence type="ECO:0000256" key="9">
    <source>
        <dbReference type="ARBA" id="ARBA00022833"/>
    </source>
</evidence>
<dbReference type="AlphaFoldDB" id="A0A9D1AMW8"/>
<keyword evidence="10" id="KW-0067">ATP-binding</keyword>
<feature type="region of interest" description="Disordered" evidence="17">
    <location>
        <begin position="525"/>
        <end position="546"/>
    </location>
</feature>
<evidence type="ECO:0000256" key="13">
    <source>
        <dbReference type="ARBA" id="ARBA00023204"/>
    </source>
</evidence>
<dbReference type="SUPFAM" id="SSF47819">
    <property type="entry name" value="HRDC-like"/>
    <property type="match status" value="1"/>
</dbReference>
<dbReference type="EC" id="5.6.2.4" evidence="16"/>
<dbReference type="InterPro" id="IPR011545">
    <property type="entry name" value="DEAD/DEAH_box_helicase_dom"/>
</dbReference>
<dbReference type="GO" id="GO:0005524">
    <property type="term" value="F:ATP binding"/>
    <property type="evidence" value="ECO:0007669"/>
    <property type="project" value="UniProtKB-KW"/>
</dbReference>
<sequence>MKQVDRLVQDKWQILREYFGYSSFRSGQEELVDGLLAGRDVFGLMPTGAGKSLCYQVPALVMDGVSLVISPLISLMKDQVSALIQSGVKAAYLNSSLTPGQFRLALERASQGWYKIIYVAPERLLTESFARVAERLPISLVAVDEAHCVSQWGQDFRPSYLKIREFLESLPQRPPVGAFTATATAQVRRDIVEMLDLREPVSVCTGFDRPNLRFEVKKPADKYAALVSLLRQEKGQSVIVYCLTRRTVEEVCERLCREGFPAVRYHAGLTDEERRENQDAFLYDKASVMVATNAFGMGIDKSNVSMVVHYNMPKNMEGYYQEAGRAGRDGSPARCVLLYSGQDVVTNRLLIERSSGENEELDEEQRERVRKQEEERLKKMTFYCFTSDCLRAYLLRYFGEQAPRRCENCSTCLQGGEERDMTREMNLLLSCVRACGRGYGKKTVAALLAGGAAAAANDTIRRRCLDQLPQYGALSGFSVGELLTLIDHAIGHGLLEVTEGDYPLLALTQAGESFLQNGEQISMRMPERETARVSSEKRKPSARIREEEMTERPELYEKLRALRARLAARAGIPAYVVFTDRALREMAGLLPLNEQELLAVNGVGRARLERYGGEFLRILNEYEQEHGKNS</sequence>
<evidence type="ECO:0000313" key="22">
    <source>
        <dbReference type="Proteomes" id="UP000824242"/>
    </source>
</evidence>
<dbReference type="InterPro" id="IPR006293">
    <property type="entry name" value="DNA_helicase_ATP-dep_RecQ_bac"/>
</dbReference>
<gene>
    <name evidence="21" type="primary">recQ</name>
    <name evidence="21" type="ORF">IAB89_01750</name>
</gene>
<comment type="similarity">
    <text evidence="3">Belongs to the helicase family. RecQ subfamily.</text>
</comment>
<keyword evidence="12" id="KW-0233">DNA recombination</keyword>
<organism evidence="21 22">
    <name type="scientific">Candidatus Caccousia avicola</name>
    <dbReference type="NCBI Taxonomy" id="2840721"/>
    <lineage>
        <taxon>Bacteria</taxon>
        <taxon>Bacillati</taxon>
        <taxon>Bacillota</taxon>
        <taxon>Clostridia</taxon>
        <taxon>Eubacteriales</taxon>
        <taxon>Oscillospiraceae</taxon>
        <taxon>Oscillospiraceae incertae sedis</taxon>
        <taxon>Candidatus Caccousia</taxon>
    </lineage>
</organism>
<dbReference type="GO" id="GO:0009432">
    <property type="term" value="P:SOS response"/>
    <property type="evidence" value="ECO:0007669"/>
    <property type="project" value="UniProtKB-UniRule"/>
</dbReference>
<dbReference type="GO" id="GO:0006281">
    <property type="term" value="P:DNA repair"/>
    <property type="evidence" value="ECO:0007669"/>
    <property type="project" value="UniProtKB-KW"/>
</dbReference>
<protein>
    <recommendedName>
        <fullName evidence="16">DNA helicase RecQ</fullName>
        <ecNumber evidence="16">5.6.2.4</ecNumber>
    </recommendedName>
</protein>
<dbReference type="GO" id="GO:0006260">
    <property type="term" value="P:DNA replication"/>
    <property type="evidence" value="ECO:0007669"/>
    <property type="project" value="InterPro"/>
</dbReference>
<keyword evidence="13" id="KW-0234">DNA repair</keyword>
<dbReference type="GO" id="GO:0006310">
    <property type="term" value="P:DNA recombination"/>
    <property type="evidence" value="ECO:0007669"/>
    <property type="project" value="UniProtKB-UniRule"/>
</dbReference>
<evidence type="ECO:0000259" key="20">
    <source>
        <dbReference type="PROSITE" id="PS51194"/>
    </source>
</evidence>
<dbReference type="InterPro" id="IPR018982">
    <property type="entry name" value="RQC_domain"/>
</dbReference>
<dbReference type="SMART" id="SM00490">
    <property type="entry name" value="HELICc"/>
    <property type="match status" value="1"/>
</dbReference>
<keyword evidence="8 21" id="KW-0347">Helicase</keyword>
<dbReference type="Gene3D" id="1.10.150.80">
    <property type="entry name" value="HRDC domain"/>
    <property type="match status" value="1"/>
</dbReference>
<dbReference type="Proteomes" id="UP000824242">
    <property type="component" value="Unassembled WGS sequence"/>
</dbReference>
<evidence type="ECO:0000256" key="17">
    <source>
        <dbReference type="SAM" id="MobiDB-lite"/>
    </source>
</evidence>
<comment type="caution">
    <text evidence="21">The sequence shown here is derived from an EMBL/GenBank/DDBJ whole genome shotgun (WGS) entry which is preliminary data.</text>
</comment>
<evidence type="ECO:0000259" key="19">
    <source>
        <dbReference type="PROSITE" id="PS51192"/>
    </source>
</evidence>
<evidence type="ECO:0000256" key="1">
    <source>
        <dbReference type="ARBA" id="ARBA00001946"/>
    </source>
</evidence>
<dbReference type="GO" id="GO:0016787">
    <property type="term" value="F:hydrolase activity"/>
    <property type="evidence" value="ECO:0007669"/>
    <property type="project" value="UniProtKB-KW"/>
</dbReference>
<evidence type="ECO:0000256" key="6">
    <source>
        <dbReference type="ARBA" id="ARBA00022763"/>
    </source>
</evidence>
<dbReference type="Pfam" id="PF09382">
    <property type="entry name" value="RQC"/>
    <property type="match status" value="1"/>
</dbReference>
<dbReference type="InterPro" id="IPR014001">
    <property type="entry name" value="Helicase_ATP-bd"/>
</dbReference>
<dbReference type="InterPro" id="IPR010997">
    <property type="entry name" value="HRDC-like_sf"/>
</dbReference>
<dbReference type="InterPro" id="IPR002121">
    <property type="entry name" value="HRDC_dom"/>
</dbReference>
<dbReference type="Pfam" id="PF00271">
    <property type="entry name" value="Helicase_C"/>
    <property type="match status" value="1"/>
</dbReference>
<dbReference type="Pfam" id="PF00270">
    <property type="entry name" value="DEAD"/>
    <property type="match status" value="1"/>
</dbReference>
<keyword evidence="14" id="KW-0413">Isomerase</keyword>
<comment type="cofactor">
    <cofactor evidence="1">
        <name>Mg(2+)</name>
        <dbReference type="ChEBI" id="CHEBI:18420"/>
    </cofactor>
</comment>
<evidence type="ECO:0000256" key="8">
    <source>
        <dbReference type="ARBA" id="ARBA00022806"/>
    </source>
</evidence>
<evidence type="ECO:0000256" key="4">
    <source>
        <dbReference type="ARBA" id="ARBA00022723"/>
    </source>
</evidence>
<dbReference type="SMART" id="SM00956">
    <property type="entry name" value="RQC"/>
    <property type="match status" value="1"/>
</dbReference>
<evidence type="ECO:0000256" key="14">
    <source>
        <dbReference type="ARBA" id="ARBA00023235"/>
    </source>
</evidence>
<dbReference type="GO" id="GO:0003677">
    <property type="term" value="F:DNA binding"/>
    <property type="evidence" value="ECO:0007669"/>
    <property type="project" value="UniProtKB-KW"/>
</dbReference>
<evidence type="ECO:0000256" key="3">
    <source>
        <dbReference type="ARBA" id="ARBA00005446"/>
    </source>
</evidence>
<evidence type="ECO:0000256" key="16">
    <source>
        <dbReference type="NCBIfam" id="TIGR01389"/>
    </source>
</evidence>
<feature type="domain" description="Helicase ATP-binding" evidence="19">
    <location>
        <begin position="32"/>
        <end position="201"/>
    </location>
</feature>
<dbReference type="Gene3D" id="3.40.50.300">
    <property type="entry name" value="P-loop containing nucleotide triphosphate hydrolases"/>
    <property type="match status" value="2"/>
</dbReference>
<keyword evidence="6" id="KW-0227">DNA damage</keyword>
<dbReference type="InterPro" id="IPR032284">
    <property type="entry name" value="RecQ_Zn-bd"/>
</dbReference>
<dbReference type="Gene3D" id="1.10.10.10">
    <property type="entry name" value="Winged helix-like DNA-binding domain superfamily/Winged helix DNA-binding domain"/>
    <property type="match status" value="1"/>
</dbReference>
<evidence type="ECO:0000313" key="21">
    <source>
        <dbReference type="EMBL" id="HIR46373.1"/>
    </source>
</evidence>
<dbReference type="PANTHER" id="PTHR13710">
    <property type="entry name" value="DNA HELICASE RECQ FAMILY MEMBER"/>
    <property type="match status" value="1"/>
</dbReference>
<name>A0A9D1AMW8_9FIRM</name>
<evidence type="ECO:0000256" key="2">
    <source>
        <dbReference type="ARBA" id="ARBA00001947"/>
    </source>
</evidence>
<evidence type="ECO:0000256" key="12">
    <source>
        <dbReference type="ARBA" id="ARBA00023172"/>
    </source>
</evidence>
<evidence type="ECO:0000259" key="18">
    <source>
        <dbReference type="PROSITE" id="PS50967"/>
    </source>
</evidence>
<evidence type="ECO:0000256" key="5">
    <source>
        <dbReference type="ARBA" id="ARBA00022741"/>
    </source>
</evidence>
<dbReference type="PANTHER" id="PTHR13710:SF105">
    <property type="entry name" value="ATP-DEPENDENT DNA HELICASE Q1"/>
    <property type="match status" value="1"/>
</dbReference>
<dbReference type="InterPro" id="IPR004589">
    <property type="entry name" value="DNA_helicase_ATP-dep_RecQ"/>
</dbReference>
<keyword evidence="11" id="KW-0238">DNA-binding</keyword>
<keyword evidence="7 21" id="KW-0378">Hydrolase</keyword>
<dbReference type="SMART" id="SM00341">
    <property type="entry name" value="HRDC"/>
    <property type="match status" value="1"/>
</dbReference>
<dbReference type="SUPFAM" id="SSF52540">
    <property type="entry name" value="P-loop containing nucleoside triphosphate hydrolases"/>
    <property type="match status" value="1"/>
</dbReference>
<dbReference type="CDD" id="cd18794">
    <property type="entry name" value="SF2_C_RecQ"/>
    <property type="match status" value="1"/>
</dbReference>
<dbReference type="InterPro" id="IPR044876">
    <property type="entry name" value="HRDC_dom_sf"/>
</dbReference>
<dbReference type="SUPFAM" id="SSF46785">
    <property type="entry name" value="Winged helix' DNA-binding domain"/>
    <property type="match status" value="1"/>
</dbReference>
<dbReference type="Pfam" id="PF00570">
    <property type="entry name" value="HRDC"/>
    <property type="match status" value="1"/>
</dbReference>
<dbReference type="FunFam" id="3.40.50.300:FF:001389">
    <property type="entry name" value="ATP-dependent DNA helicase RecQ"/>
    <property type="match status" value="1"/>
</dbReference>
<dbReference type="InterPro" id="IPR027417">
    <property type="entry name" value="P-loop_NTPase"/>
</dbReference>
<keyword evidence="9" id="KW-0862">Zinc</keyword>
<dbReference type="CDD" id="cd17920">
    <property type="entry name" value="DEXHc_RecQ"/>
    <property type="match status" value="1"/>
</dbReference>
<keyword evidence="4" id="KW-0479">Metal-binding</keyword>
<dbReference type="PROSITE" id="PS50967">
    <property type="entry name" value="HRDC"/>
    <property type="match status" value="1"/>
</dbReference>
<evidence type="ECO:0000256" key="7">
    <source>
        <dbReference type="ARBA" id="ARBA00022801"/>
    </source>
</evidence>
<evidence type="ECO:0000256" key="11">
    <source>
        <dbReference type="ARBA" id="ARBA00023125"/>
    </source>
</evidence>
<evidence type="ECO:0000256" key="15">
    <source>
        <dbReference type="ARBA" id="ARBA00034617"/>
    </source>
</evidence>
<dbReference type="InterPro" id="IPR036390">
    <property type="entry name" value="WH_DNA-bd_sf"/>
</dbReference>